<keyword evidence="3" id="KW-1185">Reference proteome</keyword>
<accession>A0ABV0QBF4</accession>
<protein>
    <submittedName>
        <fullName evidence="2">Uncharacterized protein</fullName>
    </submittedName>
</protein>
<dbReference type="EMBL" id="JAHRIN010005950">
    <property type="protein sequence ID" value="MEQ2193159.1"/>
    <property type="molecule type" value="Genomic_DNA"/>
</dbReference>
<dbReference type="Proteomes" id="UP001434883">
    <property type="component" value="Unassembled WGS sequence"/>
</dbReference>
<feature type="non-terminal residue" evidence="2">
    <location>
        <position position="1"/>
    </location>
</feature>
<evidence type="ECO:0000313" key="3">
    <source>
        <dbReference type="Proteomes" id="UP001434883"/>
    </source>
</evidence>
<reference evidence="2 3" key="1">
    <citation type="submission" date="2021-06" db="EMBL/GenBank/DDBJ databases">
        <authorList>
            <person name="Palmer J.M."/>
        </authorList>
    </citation>
    <scope>NUCLEOTIDE SEQUENCE [LARGE SCALE GENOMIC DNA]</scope>
    <source>
        <strain evidence="2 3">XC_2019</strain>
        <tissue evidence="2">Muscle</tissue>
    </source>
</reference>
<proteinExistence type="predicted"/>
<organism evidence="2 3">
    <name type="scientific">Xenoophorus captivus</name>
    <dbReference type="NCBI Taxonomy" id="1517983"/>
    <lineage>
        <taxon>Eukaryota</taxon>
        <taxon>Metazoa</taxon>
        <taxon>Chordata</taxon>
        <taxon>Craniata</taxon>
        <taxon>Vertebrata</taxon>
        <taxon>Euteleostomi</taxon>
        <taxon>Actinopterygii</taxon>
        <taxon>Neopterygii</taxon>
        <taxon>Teleostei</taxon>
        <taxon>Neoteleostei</taxon>
        <taxon>Acanthomorphata</taxon>
        <taxon>Ovalentaria</taxon>
        <taxon>Atherinomorphae</taxon>
        <taxon>Cyprinodontiformes</taxon>
        <taxon>Goodeidae</taxon>
        <taxon>Xenoophorus</taxon>
    </lineage>
</organism>
<gene>
    <name evidence="2" type="ORF">XENOCAPTIV_024993</name>
</gene>
<comment type="caution">
    <text evidence="2">The sequence shown here is derived from an EMBL/GenBank/DDBJ whole genome shotgun (WGS) entry which is preliminary data.</text>
</comment>
<evidence type="ECO:0000256" key="1">
    <source>
        <dbReference type="SAM" id="MobiDB-lite"/>
    </source>
</evidence>
<sequence length="188" mass="20980">AMLREMPQLNSQRRFHYVDLYIHYMKVWRDMCSKFTSKITLVEFTNFMLDRSGVTGGEPWSEARAYVSRLSEKVSCLISRAVGQSCEHLLTNIDLCVAIAKVSRSKNMNCSTRPCTTPSPCHSSGRSLDAWHPTSRYSNPASVGVVKNRRMEVAKAQLRMLGEMGVYNLPGGSDSPTGRAVQLNLNGS</sequence>
<evidence type="ECO:0000313" key="2">
    <source>
        <dbReference type="EMBL" id="MEQ2193159.1"/>
    </source>
</evidence>
<name>A0ABV0QBF4_9TELE</name>
<feature type="region of interest" description="Disordered" evidence="1">
    <location>
        <begin position="169"/>
        <end position="188"/>
    </location>
</feature>